<comment type="caution">
    <text evidence="5">The sequence shown here is derived from an EMBL/GenBank/DDBJ whole genome shotgun (WGS) entry which is preliminary data.</text>
</comment>
<keyword evidence="6" id="KW-1185">Reference proteome</keyword>
<accession>A0A9J6C8C6</accession>
<keyword evidence="4" id="KW-0732">Signal</keyword>
<reference evidence="5" key="1">
    <citation type="submission" date="2021-03" db="EMBL/GenBank/DDBJ databases">
        <title>Chromosome level genome of the anhydrobiotic midge Polypedilum vanderplanki.</title>
        <authorList>
            <person name="Yoshida Y."/>
            <person name="Kikawada T."/>
            <person name="Gusev O."/>
        </authorList>
    </citation>
    <scope>NUCLEOTIDE SEQUENCE</scope>
    <source>
        <strain evidence="5">NIAS01</strain>
        <tissue evidence="5">Whole body or cell culture</tissue>
    </source>
</reference>
<dbReference type="SUPFAM" id="SSF52058">
    <property type="entry name" value="L domain-like"/>
    <property type="match status" value="2"/>
</dbReference>
<keyword evidence="1" id="KW-0433">Leucine-rich repeat</keyword>
<evidence type="ECO:0000256" key="3">
    <source>
        <dbReference type="SAM" id="Phobius"/>
    </source>
</evidence>
<dbReference type="OrthoDB" id="1394818at2759"/>
<protein>
    <submittedName>
        <fullName evidence="5">Uncharacterized protein</fullName>
    </submittedName>
</protein>
<evidence type="ECO:0000256" key="4">
    <source>
        <dbReference type="SAM" id="SignalP"/>
    </source>
</evidence>
<evidence type="ECO:0000313" key="6">
    <source>
        <dbReference type="Proteomes" id="UP001107558"/>
    </source>
</evidence>
<dbReference type="SMART" id="SM00369">
    <property type="entry name" value="LRR_TYP"/>
    <property type="match status" value="5"/>
</dbReference>
<feature type="transmembrane region" description="Helical" evidence="3">
    <location>
        <begin position="310"/>
        <end position="332"/>
    </location>
</feature>
<dbReference type="PANTHER" id="PTHR45712:SF22">
    <property type="entry name" value="INSULIN-LIKE GROWTH FACTOR-BINDING PROTEIN COMPLEX ACID LABILE SUBUNIT"/>
    <property type="match status" value="1"/>
</dbReference>
<dbReference type="EMBL" id="JADBJN010000002">
    <property type="protein sequence ID" value="KAG5678396.1"/>
    <property type="molecule type" value="Genomic_DNA"/>
</dbReference>
<sequence length="591" mass="66512">MKARFFILFISLLAAPVKISSQIININCIFVAEGPNYDCRLSGIFIGDNEAQTFNIGGVHLPQRDNTHVTRVIISSSFVPFVIREFFTTFVNLQQYHYIDSSFQTRVQNNAFQNAANLVEITIARTNGLTVYPNAFLGAVALQRLFLQQNQISEIPQNLIMANPNITAVDFSNNAIPLINEQFFRPQQQMLSINLNNNLLTRLPNRLLEGKTNLVIFNAQNNNITAIGSRFLFGLNSLTTLSLGGNDCINADWNNIGTGTTKDQVNTQLETCFNNYSPGLEWRDYRVRIRGSFRMYDEDGNLILGQRGNVILLLITSSFISAVSITCVFIVIGSNYDCIIISIFIPDNEDQYFLIGGIHQPQKTNIDVNRVLIFDSSIPFVIREFFTTFPNLQSYQFSQSSFPTRIQNNAFQGAANIISITFSGNNGLTLFPNSFIGATSLLHIQLNNNLLTDLPQNLLTGLNDLQSFSIQNNQIAMINENYFTDQQYLISIQLDNNLLTRIPNNLLANKNDLYFFTARNNRINAIGNQFLNDLHSLSILVLAGNECIDRNWEDIGSGTSIQEVNSALQLCFANYINKFDFDFLKVVVMGN</sequence>
<dbReference type="InterPro" id="IPR032675">
    <property type="entry name" value="LRR_dom_sf"/>
</dbReference>
<feature type="chain" id="PRO_5039954840" evidence="4">
    <location>
        <begin position="22"/>
        <end position="591"/>
    </location>
</feature>
<keyword evidence="3" id="KW-1133">Transmembrane helix</keyword>
<evidence type="ECO:0000256" key="2">
    <source>
        <dbReference type="ARBA" id="ARBA00022737"/>
    </source>
</evidence>
<keyword evidence="2" id="KW-0677">Repeat</keyword>
<keyword evidence="3" id="KW-0812">Transmembrane</keyword>
<name>A0A9J6C8C6_POLVA</name>
<dbReference type="InterPro" id="IPR003591">
    <property type="entry name" value="Leu-rich_rpt_typical-subtyp"/>
</dbReference>
<dbReference type="AlphaFoldDB" id="A0A9J6C8C6"/>
<dbReference type="InterPro" id="IPR050333">
    <property type="entry name" value="SLRP"/>
</dbReference>
<organism evidence="5 6">
    <name type="scientific">Polypedilum vanderplanki</name>
    <name type="common">Sleeping chironomid midge</name>
    <dbReference type="NCBI Taxonomy" id="319348"/>
    <lineage>
        <taxon>Eukaryota</taxon>
        <taxon>Metazoa</taxon>
        <taxon>Ecdysozoa</taxon>
        <taxon>Arthropoda</taxon>
        <taxon>Hexapoda</taxon>
        <taxon>Insecta</taxon>
        <taxon>Pterygota</taxon>
        <taxon>Neoptera</taxon>
        <taxon>Endopterygota</taxon>
        <taxon>Diptera</taxon>
        <taxon>Nematocera</taxon>
        <taxon>Chironomoidea</taxon>
        <taxon>Chironomidae</taxon>
        <taxon>Chironominae</taxon>
        <taxon>Polypedilum</taxon>
        <taxon>Polypedilum</taxon>
    </lineage>
</organism>
<evidence type="ECO:0000313" key="5">
    <source>
        <dbReference type="EMBL" id="KAG5678396.1"/>
    </source>
</evidence>
<dbReference type="Proteomes" id="UP001107558">
    <property type="component" value="Chromosome 2"/>
</dbReference>
<feature type="signal peptide" evidence="4">
    <location>
        <begin position="1"/>
        <end position="21"/>
    </location>
</feature>
<evidence type="ECO:0000256" key="1">
    <source>
        <dbReference type="ARBA" id="ARBA00022614"/>
    </source>
</evidence>
<dbReference type="Gene3D" id="3.80.10.10">
    <property type="entry name" value="Ribonuclease Inhibitor"/>
    <property type="match status" value="2"/>
</dbReference>
<gene>
    <name evidence="5" type="ORF">PVAND_008073</name>
</gene>
<dbReference type="PANTHER" id="PTHR45712">
    <property type="entry name" value="AGAP008170-PA"/>
    <property type="match status" value="1"/>
</dbReference>
<proteinExistence type="predicted"/>
<keyword evidence="3" id="KW-0472">Membrane</keyword>